<feature type="compositionally biased region" description="Basic residues" evidence="7">
    <location>
        <begin position="397"/>
        <end position="419"/>
    </location>
</feature>
<comment type="similarity">
    <text evidence="5 6">Belongs to the DEAD box helicase family.</text>
</comment>
<dbReference type="Pfam" id="PF00271">
    <property type="entry name" value="Helicase_C"/>
    <property type="match status" value="1"/>
</dbReference>
<evidence type="ECO:0000256" key="1">
    <source>
        <dbReference type="ARBA" id="ARBA00022741"/>
    </source>
</evidence>
<gene>
    <name evidence="10" type="ORF">QWJ08_20705</name>
</gene>
<dbReference type="GO" id="GO:0004386">
    <property type="term" value="F:helicase activity"/>
    <property type="evidence" value="ECO:0007669"/>
    <property type="project" value="UniProtKB-KW"/>
</dbReference>
<dbReference type="SUPFAM" id="SSF52540">
    <property type="entry name" value="P-loop containing nucleoside triphosphate hydrolases"/>
    <property type="match status" value="1"/>
</dbReference>
<keyword evidence="1 6" id="KW-0547">Nucleotide-binding</keyword>
<evidence type="ECO:0000313" key="11">
    <source>
        <dbReference type="Proteomes" id="UP001169719"/>
    </source>
</evidence>
<evidence type="ECO:0000256" key="7">
    <source>
        <dbReference type="SAM" id="MobiDB-lite"/>
    </source>
</evidence>
<dbReference type="PANTHER" id="PTHR47959:SF2">
    <property type="entry name" value="ATP-DEPENDENT RNA HELICASE DEAD BOX FAMILY"/>
    <property type="match status" value="1"/>
</dbReference>
<dbReference type="EMBL" id="JAUEOZ010000002">
    <property type="protein sequence ID" value="MDN2483775.1"/>
    <property type="molecule type" value="Genomic_DNA"/>
</dbReference>
<evidence type="ECO:0000259" key="8">
    <source>
        <dbReference type="PROSITE" id="PS51192"/>
    </source>
</evidence>
<dbReference type="Proteomes" id="UP001169719">
    <property type="component" value="Unassembled WGS sequence"/>
</dbReference>
<name>A0ABT7Y6U4_9VIBR</name>
<evidence type="ECO:0000313" key="10">
    <source>
        <dbReference type="EMBL" id="MDN2483775.1"/>
    </source>
</evidence>
<evidence type="ECO:0000256" key="4">
    <source>
        <dbReference type="ARBA" id="ARBA00022840"/>
    </source>
</evidence>
<reference evidence="10" key="1">
    <citation type="submission" date="2024-05" db="EMBL/GenBank/DDBJ databases">
        <title>Genome Sequences of Four Agar- Degrading Marine Bacteria.</title>
        <authorList>
            <person name="Phillips E.K."/>
            <person name="Shaffer J.C."/>
            <person name="Henson M.W."/>
            <person name="Temperton B."/>
            <person name="Thrash C.J."/>
            <person name="Martin M.O."/>
        </authorList>
    </citation>
    <scope>NUCLEOTIDE SEQUENCE</scope>
    <source>
        <strain evidence="10">EKP203</strain>
    </source>
</reference>
<feature type="domain" description="Helicase ATP-binding" evidence="8">
    <location>
        <begin position="31"/>
        <end position="207"/>
    </location>
</feature>
<evidence type="ECO:0000256" key="6">
    <source>
        <dbReference type="RuleBase" id="RU000492"/>
    </source>
</evidence>
<comment type="caution">
    <text evidence="10">The sequence shown here is derived from an EMBL/GenBank/DDBJ whole genome shotgun (WGS) entry which is preliminary data.</text>
</comment>
<dbReference type="InterPro" id="IPR027417">
    <property type="entry name" value="P-loop_NTPase"/>
</dbReference>
<dbReference type="InterPro" id="IPR001650">
    <property type="entry name" value="Helicase_C-like"/>
</dbReference>
<keyword evidence="4 6" id="KW-0067">ATP-binding</keyword>
<evidence type="ECO:0000256" key="3">
    <source>
        <dbReference type="ARBA" id="ARBA00022806"/>
    </source>
</evidence>
<dbReference type="SMART" id="SM00490">
    <property type="entry name" value="HELICc"/>
    <property type="match status" value="1"/>
</dbReference>
<dbReference type="InterPro" id="IPR014001">
    <property type="entry name" value="Helicase_ATP-bd"/>
</dbReference>
<accession>A0ABT7Y6U4</accession>
<dbReference type="RefSeq" id="WP_289963854.1">
    <property type="nucleotide sequence ID" value="NZ_JAUEOZ010000002.1"/>
</dbReference>
<keyword evidence="3 6" id="KW-0347">Helicase</keyword>
<dbReference type="PROSITE" id="PS51194">
    <property type="entry name" value="HELICASE_CTER"/>
    <property type="match status" value="1"/>
</dbReference>
<evidence type="ECO:0000256" key="5">
    <source>
        <dbReference type="ARBA" id="ARBA00038437"/>
    </source>
</evidence>
<dbReference type="PROSITE" id="PS00039">
    <property type="entry name" value="DEAD_ATP_HELICASE"/>
    <property type="match status" value="1"/>
</dbReference>
<dbReference type="PANTHER" id="PTHR47959">
    <property type="entry name" value="ATP-DEPENDENT RNA HELICASE RHLE-RELATED"/>
    <property type="match status" value="1"/>
</dbReference>
<dbReference type="Pfam" id="PF00270">
    <property type="entry name" value="DEAD"/>
    <property type="match status" value="1"/>
</dbReference>
<dbReference type="PROSITE" id="PS51192">
    <property type="entry name" value="HELICASE_ATP_BIND_1"/>
    <property type="match status" value="1"/>
</dbReference>
<dbReference type="InterPro" id="IPR011545">
    <property type="entry name" value="DEAD/DEAH_box_helicase_dom"/>
</dbReference>
<proteinExistence type="inferred from homology"/>
<dbReference type="InterPro" id="IPR050079">
    <property type="entry name" value="DEAD_box_RNA_helicase"/>
</dbReference>
<dbReference type="InterPro" id="IPR000629">
    <property type="entry name" value="RNA-helicase_DEAD-box_CS"/>
</dbReference>
<dbReference type="CDD" id="cd18787">
    <property type="entry name" value="SF2_C_DEAD"/>
    <property type="match status" value="1"/>
</dbReference>
<dbReference type="GO" id="GO:0016787">
    <property type="term" value="F:hydrolase activity"/>
    <property type="evidence" value="ECO:0007669"/>
    <property type="project" value="UniProtKB-KW"/>
</dbReference>
<dbReference type="SMART" id="SM00487">
    <property type="entry name" value="DEXDc"/>
    <property type="match status" value="1"/>
</dbReference>
<feature type="region of interest" description="Disordered" evidence="7">
    <location>
        <begin position="371"/>
        <end position="419"/>
    </location>
</feature>
<dbReference type="Gene3D" id="3.40.50.300">
    <property type="entry name" value="P-loop containing nucleotide triphosphate hydrolases"/>
    <property type="match status" value="2"/>
</dbReference>
<dbReference type="CDD" id="cd00268">
    <property type="entry name" value="DEADc"/>
    <property type="match status" value="1"/>
</dbReference>
<evidence type="ECO:0000259" key="9">
    <source>
        <dbReference type="PROSITE" id="PS51194"/>
    </source>
</evidence>
<organism evidence="10 11">
    <name type="scientific">Vibrio agarivorans</name>
    <dbReference type="NCBI Taxonomy" id="153622"/>
    <lineage>
        <taxon>Bacteria</taxon>
        <taxon>Pseudomonadati</taxon>
        <taxon>Pseudomonadota</taxon>
        <taxon>Gammaproteobacteria</taxon>
        <taxon>Vibrionales</taxon>
        <taxon>Vibrionaceae</taxon>
        <taxon>Vibrio</taxon>
    </lineage>
</organism>
<protein>
    <submittedName>
        <fullName evidence="10">DEAD/DEAH box helicase</fullName>
        <ecNumber evidence="10">3.6.4.-</ecNumber>
    </submittedName>
</protein>
<keyword evidence="11" id="KW-1185">Reference proteome</keyword>
<evidence type="ECO:0000256" key="2">
    <source>
        <dbReference type="ARBA" id="ARBA00022801"/>
    </source>
</evidence>
<feature type="domain" description="Helicase C-terminal" evidence="9">
    <location>
        <begin position="219"/>
        <end position="384"/>
    </location>
</feature>
<keyword evidence="2 6" id="KW-0378">Hydrolase</keyword>
<dbReference type="InterPro" id="IPR044742">
    <property type="entry name" value="DEAD/DEAH_RhlB"/>
</dbReference>
<sequence>MPFSSLRLRPEMTAALQRRFSAPTEIQTLSVPAALGNQDIVALAQTGSGKTLAFGLPLIEKALNQPELTSSIVLTPTRELAGQITHSINAIASDIAIENEAGITCLTLTGGCDINEQLEQLHSMPNIVVATPGRLLELMTTHNIGFDTLQSIVLDEADRMLDMGFWPDVSKLLTLLPSKRQVMMFSATFSQELEQKAQHFLFEPQRIQAQAIEDDVRERINESLYLVNKGSKANVLIAQLQLHKSKQTLVFVGAKDNADAICKKLNKAGIPSAALHGNKDQSEREDTLTKFKSGEIQALVSTDLLARGIHIESLPLVINFDLPSDPKTYTHRVGRTARAGQNGTAISLVCHGETAYLEAIRTHTERELPLAELEGFPVTDKPSTGNSKRAPRDKQANRRTNKKTSIKQFRGKPRGKKPQ</sequence>
<dbReference type="EC" id="3.6.4.-" evidence="10"/>